<evidence type="ECO:0000256" key="1">
    <source>
        <dbReference type="ARBA" id="ARBA00022598"/>
    </source>
</evidence>
<dbReference type="InterPro" id="IPR045864">
    <property type="entry name" value="aa-tRNA-synth_II/BPL/LPL"/>
</dbReference>
<dbReference type="InterPro" id="IPR006195">
    <property type="entry name" value="aa-tRNA-synth_II"/>
</dbReference>
<dbReference type="GO" id="GO:0004812">
    <property type="term" value="F:aminoacyl-tRNA ligase activity"/>
    <property type="evidence" value="ECO:0007669"/>
    <property type="project" value="UniProtKB-KW"/>
</dbReference>
<dbReference type="AlphaFoldDB" id="A0A0G0GUR6"/>
<dbReference type="PATRIC" id="fig|1618742.3.peg.601"/>
<dbReference type="GO" id="GO:0005524">
    <property type="term" value="F:ATP binding"/>
    <property type="evidence" value="ECO:0007669"/>
    <property type="project" value="UniProtKB-KW"/>
</dbReference>
<reference evidence="7 8" key="1">
    <citation type="journal article" date="2015" name="Nature">
        <title>rRNA introns, odd ribosomes, and small enigmatic genomes across a large radiation of phyla.</title>
        <authorList>
            <person name="Brown C.T."/>
            <person name="Hug L.A."/>
            <person name="Thomas B.C."/>
            <person name="Sharon I."/>
            <person name="Castelle C.J."/>
            <person name="Singh A."/>
            <person name="Wilkins M.J."/>
            <person name="Williams K.H."/>
            <person name="Banfield J.F."/>
        </authorList>
    </citation>
    <scope>NUCLEOTIDE SEQUENCE [LARGE SCALE GENOMIC DNA]</scope>
</reference>
<name>A0A0G0GUR6_9BACT</name>
<evidence type="ECO:0000256" key="2">
    <source>
        <dbReference type="ARBA" id="ARBA00022741"/>
    </source>
</evidence>
<keyword evidence="1 7" id="KW-0436">Ligase</keyword>
<dbReference type="GO" id="GO:0006412">
    <property type="term" value="P:translation"/>
    <property type="evidence" value="ECO:0007669"/>
    <property type="project" value="UniProtKB-KW"/>
</dbReference>
<evidence type="ECO:0000259" key="6">
    <source>
        <dbReference type="PROSITE" id="PS50862"/>
    </source>
</evidence>
<dbReference type="PROSITE" id="PS50862">
    <property type="entry name" value="AA_TRNA_LIGASE_II"/>
    <property type="match status" value="1"/>
</dbReference>
<comment type="caution">
    <text evidence="7">The sequence shown here is derived from an EMBL/GenBank/DDBJ whole genome shotgun (WGS) entry which is preliminary data.</text>
</comment>
<evidence type="ECO:0000256" key="5">
    <source>
        <dbReference type="ARBA" id="ARBA00023146"/>
    </source>
</evidence>
<keyword evidence="5" id="KW-0030">Aminoacyl-tRNA synthetase</keyword>
<proteinExistence type="predicted"/>
<protein>
    <submittedName>
        <fullName evidence="7">Phenylalanyl-tRNA ligase subunit alpha</fullName>
    </submittedName>
</protein>
<dbReference type="EMBL" id="LBTF01000038">
    <property type="protein sequence ID" value="KKQ34743.1"/>
    <property type="molecule type" value="Genomic_DNA"/>
</dbReference>
<dbReference type="GO" id="GO:0000049">
    <property type="term" value="F:tRNA binding"/>
    <property type="evidence" value="ECO:0007669"/>
    <property type="project" value="InterPro"/>
</dbReference>
<feature type="domain" description="Aminoacyl-transfer RNA synthetases class-II family profile" evidence="6">
    <location>
        <begin position="1"/>
        <end position="110"/>
    </location>
</feature>
<keyword evidence="3" id="KW-0067">ATP-binding</keyword>
<evidence type="ECO:0000256" key="3">
    <source>
        <dbReference type="ARBA" id="ARBA00022840"/>
    </source>
</evidence>
<organism evidence="7 8">
    <name type="scientific">Candidatus Nomurabacteria bacterium GW2011_GWB1_37_5</name>
    <dbReference type="NCBI Taxonomy" id="1618742"/>
    <lineage>
        <taxon>Bacteria</taxon>
        <taxon>Candidatus Nomuraibacteriota</taxon>
    </lineage>
</organism>
<dbReference type="Proteomes" id="UP000033876">
    <property type="component" value="Unassembled WGS sequence"/>
</dbReference>
<sequence length="121" mass="13737">MQFYHLEGLMVGEDISMANLKGVLLKFFKTFLGSDTEIRFRPSFFPFVEPGVEVDIKHNGKWIEVVGAGMVHPNVLKNCGIDGDKYQGFAFGFGVDRLMVIKYATPDIRPAYHGDLRFNQF</sequence>
<keyword evidence="4" id="KW-0648">Protein biosynthesis</keyword>
<keyword evidence="2" id="KW-0547">Nucleotide-binding</keyword>
<dbReference type="GO" id="GO:0043039">
    <property type="term" value="P:tRNA aminoacylation"/>
    <property type="evidence" value="ECO:0007669"/>
    <property type="project" value="InterPro"/>
</dbReference>
<dbReference type="Gene3D" id="3.30.930.10">
    <property type="entry name" value="Bira Bifunctional Protein, Domain 2"/>
    <property type="match status" value="1"/>
</dbReference>
<dbReference type="InterPro" id="IPR002319">
    <property type="entry name" value="Phenylalanyl-tRNA_Synthase"/>
</dbReference>
<gene>
    <name evidence="7" type="ORF">US50_C0038G0003</name>
</gene>
<dbReference type="Pfam" id="PF01409">
    <property type="entry name" value="tRNA-synt_2d"/>
    <property type="match status" value="1"/>
</dbReference>
<evidence type="ECO:0000313" key="8">
    <source>
        <dbReference type="Proteomes" id="UP000033876"/>
    </source>
</evidence>
<evidence type="ECO:0000313" key="7">
    <source>
        <dbReference type="EMBL" id="KKQ34743.1"/>
    </source>
</evidence>
<accession>A0A0G0GUR6</accession>
<dbReference type="SUPFAM" id="SSF55681">
    <property type="entry name" value="Class II aaRS and biotin synthetases"/>
    <property type="match status" value="1"/>
</dbReference>
<evidence type="ECO:0000256" key="4">
    <source>
        <dbReference type="ARBA" id="ARBA00022917"/>
    </source>
</evidence>